<proteinExistence type="predicted"/>
<dbReference type="Proteomes" id="UP000828941">
    <property type="component" value="Chromosome 9"/>
</dbReference>
<gene>
    <name evidence="1" type="ORF">L6164_023580</name>
</gene>
<evidence type="ECO:0000313" key="2">
    <source>
        <dbReference type="Proteomes" id="UP000828941"/>
    </source>
</evidence>
<dbReference type="EMBL" id="CM039434">
    <property type="protein sequence ID" value="KAI4324012.1"/>
    <property type="molecule type" value="Genomic_DNA"/>
</dbReference>
<accession>A0ACB9MIN1</accession>
<comment type="caution">
    <text evidence="1">The sequence shown here is derived from an EMBL/GenBank/DDBJ whole genome shotgun (WGS) entry which is preliminary data.</text>
</comment>
<keyword evidence="2" id="KW-1185">Reference proteome</keyword>
<protein>
    <submittedName>
        <fullName evidence="1">Uncharacterized protein</fullName>
    </submittedName>
</protein>
<organism evidence="1 2">
    <name type="scientific">Bauhinia variegata</name>
    <name type="common">Purple orchid tree</name>
    <name type="synonym">Phanera variegata</name>
    <dbReference type="NCBI Taxonomy" id="167791"/>
    <lineage>
        <taxon>Eukaryota</taxon>
        <taxon>Viridiplantae</taxon>
        <taxon>Streptophyta</taxon>
        <taxon>Embryophyta</taxon>
        <taxon>Tracheophyta</taxon>
        <taxon>Spermatophyta</taxon>
        <taxon>Magnoliopsida</taxon>
        <taxon>eudicotyledons</taxon>
        <taxon>Gunneridae</taxon>
        <taxon>Pentapetalae</taxon>
        <taxon>rosids</taxon>
        <taxon>fabids</taxon>
        <taxon>Fabales</taxon>
        <taxon>Fabaceae</taxon>
        <taxon>Cercidoideae</taxon>
        <taxon>Cercideae</taxon>
        <taxon>Bauhiniinae</taxon>
        <taxon>Bauhinia</taxon>
    </lineage>
</organism>
<sequence length="663" mass="73139">MAGPGTSRISKVDAQMYQDQRALIVAKDKETVDTPQGMIPTDNVKIREHKEVIENLGSLSSIYRLANGRCDISDVSDITEKTTHSSNTTLHIAARCGINELVKKIAETDIDLISATNLNGDTAAHVACRAGQISTLQTLLEVFAQHLHNQRDDERLSTLLTDKNNQGNTIFHEALIHGGHKGAAIFEALASPVTINDKEGQGVKKFSLESDVYGEDVALSVNNEGKTPLYLAIEFGYKSIVVRLMRNCKGNPKGKSPILAAVIKRDLDMLDIIVSNNVKWLHIMDDQGWLPLHYAAYFGYLDGVSKLLDKCPSCTLIKEDTYGLFPIHLASHGGHLEVFKKLLSYCLDPCEILNNENQNVLHIAAKMGKHNVVSYILQDLNLENMINQKDMYGNTPLHLAASFFRARVVRTLTKRVDLTMVNNKNQTALGAALNAMQTKPTLRERLTWCALRSAKTTQNPPHSRFDKTKSSDEESAKSKETSSKGKSQDECTNINEPFKNTVESLIVVFSLIVTVTFAAGIQFPGGSNDENGQANLVDKGMFQLYIISITISMYGALIAIIVLLLARAGDITMSELALESAMPLLGITLTSLSLAFLAAVYLVISKVTCLVNIFLLMSIIFVCVVVLVYMLLLLPSPSTNPIVQGMSYYPFLLLAWWCERKEM</sequence>
<evidence type="ECO:0000313" key="1">
    <source>
        <dbReference type="EMBL" id="KAI4324012.1"/>
    </source>
</evidence>
<reference evidence="1 2" key="1">
    <citation type="journal article" date="2022" name="DNA Res.">
        <title>Chromosomal-level genome assembly of the orchid tree Bauhinia variegata (Leguminosae; Cercidoideae) supports the allotetraploid origin hypothesis of Bauhinia.</title>
        <authorList>
            <person name="Zhong Y."/>
            <person name="Chen Y."/>
            <person name="Zheng D."/>
            <person name="Pang J."/>
            <person name="Liu Y."/>
            <person name="Luo S."/>
            <person name="Meng S."/>
            <person name="Qian L."/>
            <person name="Wei D."/>
            <person name="Dai S."/>
            <person name="Zhou R."/>
        </authorList>
    </citation>
    <scope>NUCLEOTIDE SEQUENCE [LARGE SCALE GENOMIC DNA]</scope>
    <source>
        <strain evidence="1">BV-YZ2020</strain>
    </source>
</reference>
<name>A0ACB9MIN1_BAUVA</name>